<organism evidence="2">
    <name type="scientific">marine sediment metagenome</name>
    <dbReference type="NCBI Taxonomy" id="412755"/>
    <lineage>
        <taxon>unclassified sequences</taxon>
        <taxon>metagenomes</taxon>
        <taxon>ecological metagenomes</taxon>
    </lineage>
</organism>
<evidence type="ECO:0000313" key="2">
    <source>
        <dbReference type="EMBL" id="KKL50714.1"/>
    </source>
</evidence>
<gene>
    <name evidence="2" type="ORF">LCGC14_2302740</name>
</gene>
<reference evidence="2" key="1">
    <citation type="journal article" date="2015" name="Nature">
        <title>Complex archaea that bridge the gap between prokaryotes and eukaryotes.</title>
        <authorList>
            <person name="Spang A."/>
            <person name="Saw J.H."/>
            <person name="Jorgensen S.L."/>
            <person name="Zaremba-Niedzwiedzka K."/>
            <person name="Martijn J."/>
            <person name="Lind A.E."/>
            <person name="van Eijk R."/>
            <person name="Schleper C."/>
            <person name="Guy L."/>
            <person name="Ettema T.J."/>
        </authorList>
    </citation>
    <scope>NUCLEOTIDE SEQUENCE</scope>
</reference>
<keyword evidence="1" id="KW-0472">Membrane</keyword>
<keyword evidence="1" id="KW-1133">Transmembrane helix</keyword>
<protein>
    <submittedName>
        <fullName evidence="2">Uncharacterized protein</fullName>
    </submittedName>
</protein>
<keyword evidence="1" id="KW-0812">Transmembrane</keyword>
<dbReference type="AlphaFoldDB" id="A0A0F9CNG0"/>
<evidence type="ECO:0000256" key="1">
    <source>
        <dbReference type="SAM" id="Phobius"/>
    </source>
</evidence>
<feature type="transmembrane region" description="Helical" evidence="1">
    <location>
        <begin position="84"/>
        <end position="103"/>
    </location>
</feature>
<name>A0A0F9CNG0_9ZZZZ</name>
<proteinExistence type="predicted"/>
<sequence>LFLISTDQLSGKYDPRYGIYYENPEILDELDESELKVIKNTNFRVVMALNHLKNFTSQYASVIAFFASVLTISYYLFLLSGGNPAVVIIPILIVVFVVGYFFLKKHKKEEI</sequence>
<feature type="transmembrane region" description="Helical" evidence="1">
    <location>
        <begin position="59"/>
        <end position="78"/>
    </location>
</feature>
<comment type="caution">
    <text evidence="2">The sequence shown here is derived from an EMBL/GenBank/DDBJ whole genome shotgun (WGS) entry which is preliminary data.</text>
</comment>
<dbReference type="EMBL" id="LAZR01032499">
    <property type="protein sequence ID" value="KKL50714.1"/>
    <property type="molecule type" value="Genomic_DNA"/>
</dbReference>
<feature type="non-terminal residue" evidence="2">
    <location>
        <position position="1"/>
    </location>
</feature>
<accession>A0A0F9CNG0</accession>